<proteinExistence type="predicted"/>
<evidence type="ECO:0000256" key="2">
    <source>
        <dbReference type="ARBA" id="ARBA00022525"/>
    </source>
</evidence>
<dbReference type="InterPro" id="IPR043504">
    <property type="entry name" value="Peptidase_S1_PA_chymotrypsin"/>
</dbReference>
<dbReference type="InterPro" id="IPR018114">
    <property type="entry name" value="TRYPSIN_HIS"/>
</dbReference>
<dbReference type="InterPro" id="IPR041515">
    <property type="entry name" value="PPAF-2-like_Clip"/>
</dbReference>
<gene>
    <name evidence="6" type="ORF">MNOR_LOCUS5165</name>
</gene>
<evidence type="ECO:0000256" key="1">
    <source>
        <dbReference type="ARBA" id="ARBA00004613"/>
    </source>
</evidence>
<evidence type="ECO:0000259" key="5">
    <source>
        <dbReference type="PROSITE" id="PS50240"/>
    </source>
</evidence>
<dbReference type="InterPro" id="IPR001254">
    <property type="entry name" value="Trypsin_dom"/>
</dbReference>
<dbReference type="AlphaFoldDB" id="A0AAV2PVB4"/>
<evidence type="ECO:0000256" key="4">
    <source>
        <dbReference type="SAM" id="SignalP"/>
    </source>
</evidence>
<name>A0AAV2PVB4_MEGNR</name>
<reference evidence="6 7" key="1">
    <citation type="submission" date="2024-05" db="EMBL/GenBank/DDBJ databases">
        <authorList>
            <person name="Wallberg A."/>
        </authorList>
    </citation>
    <scope>NUCLEOTIDE SEQUENCE [LARGE SCALE GENOMIC DNA]</scope>
</reference>
<sequence length="521" mass="57066">MPRVNVCRLLILLISATCCLSLPSYGGLDNGLLPPVPQQELAGHVDVVSIGPGSELQPPVPQLEEADHVDVVSTIDNSHCAIQRQVCVRKTHCLDHLINTEDAEVIALRINSELQCTDPDHPDAHAVCCSDPGAPVPAVSSHPVNSKPEETSAPVVPAVHKADTYIDCPGHMVCVSQGQCDQHGNVLTDGSGLIDIRIKNKNCVVDKIRQELGVCCTPPGQDIKEPVSTIKPTKIERAPSQCGIRQKTKHDIPAERVLGNIAHNEAEFGEFPWQAIIFLSNFTFKCGATLVGDRWLLTAAHCVNGIKPHGLNVRLGEWKVNTFDEPLPYVDSMVASITIHPKYNSRNLHNDIALLELKEPVPLQYHVNSICLPSHSQTYWGQRCISTGWGKNAFNGRYQTIMKKVELPLVDHTTCQHNLRRTRLGRYFNLDKSFICAGGEKNEDACKGDGGGPLACQDPDSGRYVLTGITAWGIGCGHKNIPGVFVNVQAFMPWIQTIISDSHESTSQEYHNYENIGNSPK</sequence>
<dbReference type="PROSITE" id="PS00134">
    <property type="entry name" value="TRYPSIN_HIS"/>
    <property type="match status" value="1"/>
</dbReference>
<evidence type="ECO:0000313" key="7">
    <source>
        <dbReference type="Proteomes" id="UP001497623"/>
    </source>
</evidence>
<feature type="domain" description="Peptidase S1" evidence="5">
    <location>
        <begin position="257"/>
        <end position="500"/>
    </location>
</feature>
<protein>
    <recommendedName>
        <fullName evidence="5">Peptidase S1 domain-containing protein</fullName>
    </recommendedName>
</protein>
<dbReference type="PRINTS" id="PR00722">
    <property type="entry name" value="CHYMOTRYPSIN"/>
</dbReference>
<feature type="chain" id="PRO_5043808236" description="Peptidase S1 domain-containing protein" evidence="4">
    <location>
        <begin position="22"/>
        <end position="521"/>
    </location>
</feature>
<dbReference type="Gene3D" id="2.40.10.10">
    <property type="entry name" value="Trypsin-like serine proteases"/>
    <property type="match status" value="2"/>
</dbReference>
<keyword evidence="2" id="KW-0964">Secreted</keyword>
<feature type="signal peptide" evidence="4">
    <location>
        <begin position="1"/>
        <end position="21"/>
    </location>
</feature>
<dbReference type="GO" id="GO:0006508">
    <property type="term" value="P:proteolysis"/>
    <property type="evidence" value="ECO:0007669"/>
    <property type="project" value="InterPro"/>
</dbReference>
<comment type="subcellular location">
    <subcellularLocation>
        <location evidence="1">Secreted</location>
    </subcellularLocation>
</comment>
<keyword evidence="7" id="KW-1185">Reference proteome</keyword>
<dbReference type="SUPFAM" id="SSF50494">
    <property type="entry name" value="Trypsin-like serine proteases"/>
    <property type="match status" value="1"/>
</dbReference>
<evidence type="ECO:0000256" key="3">
    <source>
        <dbReference type="ARBA" id="ARBA00023157"/>
    </source>
</evidence>
<dbReference type="GO" id="GO:0005576">
    <property type="term" value="C:extracellular region"/>
    <property type="evidence" value="ECO:0007669"/>
    <property type="project" value="UniProtKB-SubCell"/>
</dbReference>
<keyword evidence="3" id="KW-1015">Disulfide bond</keyword>
<dbReference type="EMBL" id="CAXKWB010001961">
    <property type="protein sequence ID" value="CAL4065918.1"/>
    <property type="molecule type" value="Genomic_DNA"/>
</dbReference>
<dbReference type="Pfam" id="PF00089">
    <property type="entry name" value="Trypsin"/>
    <property type="match status" value="1"/>
</dbReference>
<organism evidence="6 7">
    <name type="scientific">Meganyctiphanes norvegica</name>
    <name type="common">Northern krill</name>
    <name type="synonym">Thysanopoda norvegica</name>
    <dbReference type="NCBI Taxonomy" id="48144"/>
    <lineage>
        <taxon>Eukaryota</taxon>
        <taxon>Metazoa</taxon>
        <taxon>Ecdysozoa</taxon>
        <taxon>Arthropoda</taxon>
        <taxon>Crustacea</taxon>
        <taxon>Multicrustacea</taxon>
        <taxon>Malacostraca</taxon>
        <taxon>Eumalacostraca</taxon>
        <taxon>Eucarida</taxon>
        <taxon>Euphausiacea</taxon>
        <taxon>Euphausiidae</taxon>
        <taxon>Meganyctiphanes</taxon>
    </lineage>
</organism>
<dbReference type="Pfam" id="PF18322">
    <property type="entry name" value="CLIP_1"/>
    <property type="match status" value="1"/>
</dbReference>
<dbReference type="PANTHER" id="PTHR24258:SF129">
    <property type="entry name" value="LP15124P-RELATED"/>
    <property type="match status" value="1"/>
</dbReference>
<dbReference type="PROSITE" id="PS50240">
    <property type="entry name" value="TRYPSIN_DOM"/>
    <property type="match status" value="1"/>
</dbReference>
<dbReference type="CDD" id="cd00190">
    <property type="entry name" value="Tryp_SPc"/>
    <property type="match status" value="1"/>
</dbReference>
<dbReference type="InterPro" id="IPR001314">
    <property type="entry name" value="Peptidase_S1A"/>
</dbReference>
<dbReference type="GO" id="GO:0004252">
    <property type="term" value="F:serine-type endopeptidase activity"/>
    <property type="evidence" value="ECO:0007669"/>
    <property type="project" value="InterPro"/>
</dbReference>
<comment type="caution">
    <text evidence="6">The sequence shown here is derived from an EMBL/GenBank/DDBJ whole genome shotgun (WGS) entry which is preliminary data.</text>
</comment>
<keyword evidence="4" id="KW-0732">Signal</keyword>
<dbReference type="FunFam" id="2.40.10.10:FF:000038">
    <property type="entry name" value="Serine protease"/>
    <property type="match status" value="1"/>
</dbReference>
<accession>A0AAV2PVB4</accession>
<evidence type="ECO:0000313" key="6">
    <source>
        <dbReference type="EMBL" id="CAL4065918.1"/>
    </source>
</evidence>
<dbReference type="PANTHER" id="PTHR24258">
    <property type="entry name" value="SERINE PROTEASE-RELATED"/>
    <property type="match status" value="1"/>
</dbReference>
<dbReference type="Proteomes" id="UP001497623">
    <property type="component" value="Unassembled WGS sequence"/>
</dbReference>
<dbReference type="SMART" id="SM00020">
    <property type="entry name" value="Tryp_SPc"/>
    <property type="match status" value="1"/>
</dbReference>
<dbReference type="InterPro" id="IPR009003">
    <property type="entry name" value="Peptidase_S1_PA"/>
</dbReference>